<gene>
    <name evidence="1" type="ORF">PHYSODRAFT_258188</name>
</gene>
<evidence type="ECO:0000313" key="1">
    <source>
        <dbReference type="EMBL" id="EGZ28072.1"/>
    </source>
</evidence>
<reference evidence="1 2" key="1">
    <citation type="journal article" date="2006" name="Science">
        <title>Phytophthora genome sequences uncover evolutionary origins and mechanisms of pathogenesis.</title>
        <authorList>
            <person name="Tyler B.M."/>
            <person name="Tripathy S."/>
            <person name="Zhang X."/>
            <person name="Dehal P."/>
            <person name="Jiang R.H."/>
            <person name="Aerts A."/>
            <person name="Arredondo F.D."/>
            <person name="Baxter L."/>
            <person name="Bensasson D."/>
            <person name="Beynon J.L."/>
            <person name="Chapman J."/>
            <person name="Damasceno C.M."/>
            <person name="Dorrance A.E."/>
            <person name="Dou D."/>
            <person name="Dickerman A.W."/>
            <person name="Dubchak I.L."/>
            <person name="Garbelotto M."/>
            <person name="Gijzen M."/>
            <person name="Gordon S.G."/>
            <person name="Govers F."/>
            <person name="Grunwald N.J."/>
            <person name="Huang W."/>
            <person name="Ivors K.L."/>
            <person name="Jones R.W."/>
            <person name="Kamoun S."/>
            <person name="Krampis K."/>
            <person name="Lamour K.H."/>
            <person name="Lee M.K."/>
            <person name="McDonald W.H."/>
            <person name="Medina M."/>
            <person name="Meijer H.J."/>
            <person name="Nordberg E.K."/>
            <person name="Maclean D.J."/>
            <person name="Ospina-Giraldo M.D."/>
            <person name="Morris P.F."/>
            <person name="Phuntumart V."/>
            <person name="Putnam N.H."/>
            <person name="Rash S."/>
            <person name="Rose J.K."/>
            <person name="Sakihama Y."/>
            <person name="Salamov A.A."/>
            <person name="Savidor A."/>
            <person name="Scheuring C.F."/>
            <person name="Smith B.M."/>
            <person name="Sobral B.W."/>
            <person name="Terry A."/>
            <person name="Torto-Alalibo T.A."/>
            <person name="Win J."/>
            <person name="Xu Z."/>
            <person name="Zhang H."/>
            <person name="Grigoriev I.V."/>
            <person name="Rokhsar D.S."/>
            <person name="Boore J.L."/>
        </authorList>
    </citation>
    <scope>NUCLEOTIDE SEQUENCE [LARGE SCALE GENOMIC DNA]</scope>
    <source>
        <strain evidence="1 2">P6497</strain>
    </source>
</reference>
<dbReference type="KEGG" id="psoj:PHYSODRAFT_258188"/>
<protein>
    <submittedName>
        <fullName evidence="1">Uncharacterized protein</fullName>
    </submittedName>
</protein>
<dbReference type="AlphaFoldDB" id="G4YH49"/>
<organism evidence="1 2">
    <name type="scientific">Phytophthora sojae (strain P6497)</name>
    <name type="common">Soybean stem and root rot agent</name>
    <name type="synonym">Phytophthora megasperma f. sp. glycines</name>
    <dbReference type="NCBI Taxonomy" id="1094619"/>
    <lineage>
        <taxon>Eukaryota</taxon>
        <taxon>Sar</taxon>
        <taxon>Stramenopiles</taxon>
        <taxon>Oomycota</taxon>
        <taxon>Peronosporomycetes</taxon>
        <taxon>Peronosporales</taxon>
        <taxon>Peronosporaceae</taxon>
        <taxon>Phytophthora</taxon>
    </lineage>
</organism>
<evidence type="ECO:0000313" key="2">
    <source>
        <dbReference type="Proteomes" id="UP000002640"/>
    </source>
</evidence>
<dbReference type="OMA" id="SCAGHTF"/>
<dbReference type="Proteomes" id="UP000002640">
    <property type="component" value="Unassembled WGS sequence"/>
</dbReference>
<accession>G4YH49</accession>
<dbReference type="EMBL" id="JH159151">
    <property type="protein sequence ID" value="EGZ28072.1"/>
    <property type="molecule type" value="Genomic_DNA"/>
</dbReference>
<proteinExistence type="predicted"/>
<dbReference type="GeneID" id="20638951"/>
<dbReference type="InParanoid" id="G4YH49"/>
<keyword evidence="2" id="KW-1185">Reference proteome</keyword>
<sequence>MLSFVLFANESRHQALGVTIDGVAKHTTIAGFAYLSTEADIDDELLHRFGTAIDVYAYSDEHATIGSVILVNGLLQPSFVSGFLSYMSGPFFVYRDSSLLEDVKMAKSDGTAHTIYDSDGNLVFSYINAYDMFVDLASGTGRTMSARKRLQISYALSASTTANYASMSDLMRPPLPMDVVLPTYWVQEAVEAKLSCAGHTFLPGLIVFIIVGVLERGGGVFL</sequence>
<name>G4YH49_PHYSP</name>
<dbReference type="RefSeq" id="XP_009515347.1">
    <property type="nucleotide sequence ID" value="XM_009517052.1"/>
</dbReference>